<comment type="caution">
    <text evidence="1">The sequence shown here is derived from an EMBL/GenBank/DDBJ whole genome shotgun (WGS) entry which is preliminary data.</text>
</comment>
<keyword evidence="2" id="KW-1185">Reference proteome</keyword>
<accession>A0AAN9K2G1</accession>
<sequence>MYLSELLLLIIQRRKCSVEIHLCTYYVNTRLEQFDTETLEHMLGLVKEIPTLNSKVGAPSVTLATTQP</sequence>
<dbReference type="EMBL" id="JAYKXN010000002">
    <property type="protein sequence ID" value="KAK7309675.1"/>
    <property type="molecule type" value="Genomic_DNA"/>
</dbReference>
<reference evidence="1 2" key="1">
    <citation type="submission" date="2024-01" db="EMBL/GenBank/DDBJ databases">
        <title>The genomes of 5 underutilized Papilionoideae crops provide insights into root nodulation and disease resistance.</title>
        <authorList>
            <person name="Yuan L."/>
        </authorList>
    </citation>
    <scope>NUCLEOTIDE SEQUENCE [LARGE SCALE GENOMIC DNA]</scope>
    <source>
        <strain evidence="1">LY-2023</strain>
        <tissue evidence="1">Leaf</tissue>
    </source>
</reference>
<dbReference type="Proteomes" id="UP001359559">
    <property type="component" value="Unassembled WGS sequence"/>
</dbReference>
<dbReference type="AlphaFoldDB" id="A0AAN9K2G1"/>
<evidence type="ECO:0000313" key="1">
    <source>
        <dbReference type="EMBL" id="KAK7309675.1"/>
    </source>
</evidence>
<organism evidence="1 2">
    <name type="scientific">Clitoria ternatea</name>
    <name type="common">Butterfly pea</name>
    <dbReference type="NCBI Taxonomy" id="43366"/>
    <lineage>
        <taxon>Eukaryota</taxon>
        <taxon>Viridiplantae</taxon>
        <taxon>Streptophyta</taxon>
        <taxon>Embryophyta</taxon>
        <taxon>Tracheophyta</taxon>
        <taxon>Spermatophyta</taxon>
        <taxon>Magnoliopsida</taxon>
        <taxon>eudicotyledons</taxon>
        <taxon>Gunneridae</taxon>
        <taxon>Pentapetalae</taxon>
        <taxon>rosids</taxon>
        <taxon>fabids</taxon>
        <taxon>Fabales</taxon>
        <taxon>Fabaceae</taxon>
        <taxon>Papilionoideae</taxon>
        <taxon>50 kb inversion clade</taxon>
        <taxon>NPAAA clade</taxon>
        <taxon>indigoferoid/millettioid clade</taxon>
        <taxon>Phaseoleae</taxon>
        <taxon>Clitoria</taxon>
    </lineage>
</organism>
<proteinExistence type="predicted"/>
<protein>
    <submittedName>
        <fullName evidence="1">Uncharacterized protein</fullName>
    </submittedName>
</protein>
<name>A0AAN9K2G1_CLITE</name>
<gene>
    <name evidence="1" type="ORF">RJT34_06594</name>
</gene>
<evidence type="ECO:0000313" key="2">
    <source>
        <dbReference type="Proteomes" id="UP001359559"/>
    </source>
</evidence>